<protein>
    <recommendedName>
        <fullName evidence="5">Cobalt-precorrin-5B C(1)-methyltransferase</fullName>
        <ecNumber evidence="5">2.1.1.195</ecNumber>
    </recommendedName>
    <alternativeName>
        <fullName evidence="5">Cobalt-precorrin-6A synthase</fullName>
    </alternativeName>
</protein>
<dbReference type="PANTHER" id="PTHR35863:SF1">
    <property type="entry name" value="COBALT-PRECORRIN-5B C(1)-METHYLTRANSFERASE"/>
    <property type="match status" value="1"/>
</dbReference>
<sequence>MSQEPGDGPSDEPSDLPDGAPADRPLKRGWTTGTCAAGAAKAAFAALVTGAFPDPVEVELPNGARPAFALAMHHMGADSATAGIVKDAGDDPDVTHGALVTATVRRGAEGAGVTFRAGEGVGTVTRPGLPIPPGEPAINPVPRRMIAAGIREVADAAGVAADAQVEIAIADGAALALKTLNPRLGIVGGLSVLGTTGIVVPYSCAAWIHSIHRGIDVARAMGLDHVAGATGNASEGAVQKLHGLSEVALIDMGDFVGGMLKYVRAHPVAKVTVAGGVAKMTKLAQGLLDLHSKRGSADMPALAALAAAAGADPDLAARIGSAHMVAQAFQIAATDGFPLGDCVARAAFATAARALDRSDILLEITVFDRDGALMGRAPFAPAKG</sequence>
<dbReference type="HAMAP" id="MF_00787">
    <property type="entry name" value="CbiD"/>
    <property type="match status" value="1"/>
</dbReference>
<proteinExistence type="inferred from homology"/>
<dbReference type="SUPFAM" id="SSF111342">
    <property type="entry name" value="CbiD-like"/>
    <property type="match status" value="1"/>
</dbReference>
<dbReference type="EC" id="2.1.1.195" evidence="5"/>
<keyword evidence="4 5" id="KW-0949">S-adenosyl-L-methionine</keyword>
<gene>
    <name evidence="5" type="primary">cbiD</name>
    <name evidence="7" type="ORF">EZH22_26185</name>
</gene>
<evidence type="ECO:0000256" key="6">
    <source>
        <dbReference type="SAM" id="MobiDB-lite"/>
    </source>
</evidence>
<comment type="pathway">
    <text evidence="5">Cofactor biosynthesis; adenosylcobalamin biosynthesis; cob(II)yrinate a,c-diamide from sirohydrochlorin (anaerobic route): step 6/10.</text>
</comment>
<dbReference type="AlphaFoldDB" id="A0A974SIG1"/>
<dbReference type="GO" id="GO:0008168">
    <property type="term" value="F:methyltransferase activity"/>
    <property type="evidence" value="ECO:0007669"/>
    <property type="project" value="UniProtKB-UniRule"/>
</dbReference>
<keyword evidence="3 5" id="KW-0808">Transferase</keyword>
<feature type="region of interest" description="Disordered" evidence="6">
    <location>
        <begin position="1"/>
        <end position="29"/>
    </location>
</feature>
<dbReference type="PIRSF" id="PIRSF026782">
    <property type="entry name" value="CbiD"/>
    <property type="match status" value="1"/>
</dbReference>
<keyword evidence="1 5" id="KW-0169">Cobalamin biosynthesis</keyword>
<evidence type="ECO:0000256" key="2">
    <source>
        <dbReference type="ARBA" id="ARBA00022603"/>
    </source>
</evidence>
<dbReference type="NCBIfam" id="TIGR00312">
    <property type="entry name" value="cbiD"/>
    <property type="match status" value="1"/>
</dbReference>
<comment type="similarity">
    <text evidence="5">Belongs to the CbiD family.</text>
</comment>
<reference evidence="7 8" key="1">
    <citation type="submission" date="2020-10" db="EMBL/GenBank/DDBJ databases">
        <title>Degradation of 1,4-Dioxane by Xanthobacter sp. YN2, via a Novel Group-2 Soluble Di-Iron Monooxygenase.</title>
        <authorList>
            <person name="Ma F."/>
            <person name="Wang Y."/>
            <person name="Yang J."/>
            <person name="Guo H."/>
            <person name="Su D."/>
            <person name="Yu L."/>
        </authorList>
    </citation>
    <scope>NUCLEOTIDE SEQUENCE [LARGE SCALE GENOMIC DNA]</scope>
    <source>
        <strain evidence="7 8">YN2</strain>
    </source>
</reference>
<evidence type="ECO:0000256" key="5">
    <source>
        <dbReference type="HAMAP-Rule" id="MF_00787"/>
    </source>
</evidence>
<evidence type="ECO:0000313" key="8">
    <source>
        <dbReference type="Proteomes" id="UP000596427"/>
    </source>
</evidence>
<dbReference type="GO" id="GO:0032259">
    <property type="term" value="P:methylation"/>
    <property type="evidence" value="ECO:0007669"/>
    <property type="project" value="UniProtKB-KW"/>
</dbReference>
<name>A0A974SIG1_9HYPH</name>
<dbReference type="Gene3D" id="3.30.2110.10">
    <property type="entry name" value="CbiD-like"/>
    <property type="match status" value="1"/>
</dbReference>
<dbReference type="InterPro" id="IPR002748">
    <property type="entry name" value="CbiD"/>
</dbReference>
<evidence type="ECO:0000256" key="3">
    <source>
        <dbReference type="ARBA" id="ARBA00022679"/>
    </source>
</evidence>
<dbReference type="Pfam" id="PF01888">
    <property type="entry name" value="CbiD"/>
    <property type="match status" value="1"/>
</dbReference>
<dbReference type="GO" id="GO:0019251">
    <property type="term" value="P:anaerobic cobalamin biosynthetic process"/>
    <property type="evidence" value="ECO:0007669"/>
    <property type="project" value="UniProtKB-UniRule"/>
</dbReference>
<dbReference type="NCBIfam" id="NF000849">
    <property type="entry name" value="PRK00075.1-1"/>
    <property type="match status" value="1"/>
</dbReference>
<accession>A0A974SIG1</accession>
<evidence type="ECO:0000256" key="4">
    <source>
        <dbReference type="ARBA" id="ARBA00022691"/>
    </source>
</evidence>
<comment type="catalytic activity">
    <reaction evidence="5">
        <text>Co-precorrin-5B + S-adenosyl-L-methionine = Co-precorrin-6A + S-adenosyl-L-homocysteine</text>
        <dbReference type="Rhea" id="RHEA:26285"/>
        <dbReference type="ChEBI" id="CHEBI:57856"/>
        <dbReference type="ChEBI" id="CHEBI:59789"/>
        <dbReference type="ChEBI" id="CHEBI:60063"/>
        <dbReference type="ChEBI" id="CHEBI:60064"/>
        <dbReference type="EC" id="2.1.1.195"/>
    </reaction>
</comment>
<evidence type="ECO:0000256" key="1">
    <source>
        <dbReference type="ARBA" id="ARBA00022573"/>
    </source>
</evidence>
<dbReference type="EMBL" id="CP063362">
    <property type="protein sequence ID" value="QRG06397.1"/>
    <property type="molecule type" value="Genomic_DNA"/>
</dbReference>
<dbReference type="RefSeq" id="WP_203193307.1">
    <property type="nucleotide sequence ID" value="NZ_CP063362.1"/>
</dbReference>
<evidence type="ECO:0000313" key="7">
    <source>
        <dbReference type="EMBL" id="QRG06397.1"/>
    </source>
</evidence>
<organism evidence="7 8">
    <name type="scientific">Xanthobacter dioxanivorans</name>
    <dbReference type="NCBI Taxonomy" id="2528964"/>
    <lineage>
        <taxon>Bacteria</taxon>
        <taxon>Pseudomonadati</taxon>
        <taxon>Pseudomonadota</taxon>
        <taxon>Alphaproteobacteria</taxon>
        <taxon>Hyphomicrobiales</taxon>
        <taxon>Xanthobacteraceae</taxon>
        <taxon>Xanthobacter</taxon>
    </lineage>
</organism>
<keyword evidence="8" id="KW-1185">Reference proteome</keyword>
<dbReference type="KEGG" id="xdi:EZH22_26185"/>
<dbReference type="Proteomes" id="UP000596427">
    <property type="component" value="Chromosome"/>
</dbReference>
<keyword evidence="2 5" id="KW-0489">Methyltransferase</keyword>
<dbReference type="PANTHER" id="PTHR35863">
    <property type="entry name" value="COBALT-PRECORRIN-5B C(1)-METHYLTRANSFERASE"/>
    <property type="match status" value="1"/>
</dbReference>
<comment type="function">
    <text evidence="5">Catalyzes the methylation of C-1 in cobalt-precorrin-5B to form cobalt-precorrin-6A.</text>
</comment>
<dbReference type="InterPro" id="IPR036074">
    <property type="entry name" value="CbiD_sf"/>
</dbReference>